<name>A0A226DEC1_FOLCA</name>
<keyword evidence="4" id="KW-1185">Reference proteome</keyword>
<dbReference type="EMBL" id="LNIX01000022">
    <property type="protein sequence ID" value="OXA43523.1"/>
    <property type="molecule type" value="Genomic_DNA"/>
</dbReference>
<keyword evidence="1" id="KW-0732">Signal</keyword>
<evidence type="ECO:0000313" key="3">
    <source>
        <dbReference type="EMBL" id="OXA43523.1"/>
    </source>
</evidence>
<accession>A0A226DEC1</accession>
<evidence type="ECO:0000256" key="1">
    <source>
        <dbReference type="SAM" id="SignalP"/>
    </source>
</evidence>
<feature type="signal peptide" evidence="1">
    <location>
        <begin position="1"/>
        <end position="23"/>
    </location>
</feature>
<dbReference type="OMA" id="CEHCVFR"/>
<evidence type="ECO:0000259" key="2">
    <source>
        <dbReference type="Pfam" id="PF03067"/>
    </source>
</evidence>
<proteinExistence type="predicted"/>
<feature type="domain" description="Chitin-binding type-4" evidence="2">
    <location>
        <begin position="24"/>
        <end position="215"/>
    </location>
</feature>
<sequence>MTSNSNFAVLALLVVIAIGGVEPHGNMLIPLNRASIWRNPKFASYNPRENWNDRELYCGGFIKQYYNNGGNCGPCGDDWAERAPRHHENTGYFGQGIITANYTAGQEIPIQIYLEAYHMGYFEFSICQLANRGSIETNECFSLTLEQSNGSGQKFIVDKGIGIYDMTYRLPEGFRCDACVLRWHYETGNLWGDCDDGTQGFGCGPQEIFRNCADISIY</sequence>
<dbReference type="AlphaFoldDB" id="A0A226DEC1"/>
<reference evidence="3 4" key="1">
    <citation type="submission" date="2015-12" db="EMBL/GenBank/DDBJ databases">
        <title>The genome of Folsomia candida.</title>
        <authorList>
            <person name="Faddeeva A."/>
            <person name="Derks M.F."/>
            <person name="Anvar Y."/>
            <person name="Smit S."/>
            <person name="Van Straalen N."/>
            <person name="Roelofs D."/>
        </authorList>
    </citation>
    <scope>NUCLEOTIDE SEQUENCE [LARGE SCALE GENOMIC DNA]</scope>
    <source>
        <strain evidence="3 4">VU population</strain>
        <tissue evidence="3">Whole body</tissue>
    </source>
</reference>
<dbReference type="Proteomes" id="UP000198287">
    <property type="component" value="Unassembled WGS sequence"/>
</dbReference>
<dbReference type="OrthoDB" id="64893at2759"/>
<dbReference type="Pfam" id="PF03067">
    <property type="entry name" value="LPMO_10"/>
    <property type="match status" value="1"/>
</dbReference>
<dbReference type="PANTHER" id="PTHR21113">
    <property type="entry name" value="AGAP001705-PA"/>
    <property type="match status" value="1"/>
</dbReference>
<dbReference type="PANTHER" id="PTHR21113:SF4">
    <property type="entry name" value="CHITIN-BINDING TYPE-4 DOMAIN-CONTAINING PROTEIN"/>
    <property type="match status" value="1"/>
</dbReference>
<gene>
    <name evidence="3" type="ORF">Fcan01_21831</name>
</gene>
<dbReference type="InterPro" id="IPR004302">
    <property type="entry name" value="Cellulose/chitin-bd_N"/>
</dbReference>
<organism evidence="3 4">
    <name type="scientific">Folsomia candida</name>
    <name type="common">Springtail</name>
    <dbReference type="NCBI Taxonomy" id="158441"/>
    <lineage>
        <taxon>Eukaryota</taxon>
        <taxon>Metazoa</taxon>
        <taxon>Ecdysozoa</taxon>
        <taxon>Arthropoda</taxon>
        <taxon>Hexapoda</taxon>
        <taxon>Collembola</taxon>
        <taxon>Entomobryomorpha</taxon>
        <taxon>Isotomoidea</taxon>
        <taxon>Isotomidae</taxon>
        <taxon>Proisotominae</taxon>
        <taxon>Folsomia</taxon>
    </lineage>
</organism>
<comment type="caution">
    <text evidence="3">The sequence shown here is derived from an EMBL/GenBank/DDBJ whole genome shotgun (WGS) entry which is preliminary data.</text>
</comment>
<feature type="chain" id="PRO_5011968508" description="Chitin-binding type-4 domain-containing protein" evidence="1">
    <location>
        <begin position="24"/>
        <end position="218"/>
    </location>
</feature>
<protein>
    <recommendedName>
        <fullName evidence="2">Chitin-binding type-4 domain-containing protein</fullName>
    </recommendedName>
</protein>
<evidence type="ECO:0000313" key="4">
    <source>
        <dbReference type="Proteomes" id="UP000198287"/>
    </source>
</evidence>